<protein>
    <submittedName>
        <fullName evidence="1">Uncharacterized protein</fullName>
    </submittedName>
</protein>
<reference evidence="1 2" key="1">
    <citation type="journal article" date="2022" name="bioRxiv">
        <title>An ancient truncated duplication of the anti-Mullerian hormone receptor type 2 gene is a potential conserved master sex determinant in the Pangasiidae catfish family.</title>
        <authorList>
            <person name="Wen M."/>
            <person name="Pan Q."/>
            <person name="Jouanno E."/>
            <person name="Montfort J."/>
            <person name="Zahm M."/>
            <person name="Cabau C."/>
            <person name="Klopp C."/>
            <person name="Iampietro C."/>
            <person name="Roques C."/>
            <person name="Bouchez O."/>
            <person name="Castinel A."/>
            <person name="Donnadieu C."/>
            <person name="Parrinello H."/>
            <person name="Poncet C."/>
            <person name="Belmonte E."/>
            <person name="Gautier V."/>
            <person name="Avarre J.-C."/>
            <person name="Dugue R."/>
            <person name="Gustiano R."/>
            <person name="Ha T.T.T."/>
            <person name="Campet M."/>
            <person name="Sriphairoj K."/>
            <person name="Ribolli J."/>
            <person name="de Almeida F.L."/>
            <person name="Desvignes T."/>
            <person name="Postlethwait J.H."/>
            <person name="Bucao C.F."/>
            <person name="Robinson-Rechavi M."/>
            <person name="Bobe J."/>
            <person name="Herpin A."/>
            <person name="Guiguen Y."/>
        </authorList>
    </citation>
    <scope>NUCLEOTIDE SEQUENCE [LARGE SCALE GENOMIC DNA]</scope>
    <source>
        <strain evidence="1">YG-Dec2019</strain>
    </source>
</reference>
<accession>A0ACC5XFI5</accession>
<comment type="caution">
    <text evidence="1">The sequence shown here is derived from an EMBL/GenBank/DDBJ whole genome shotgun (WGS) entry which is preliminary data.</text>
</comment>
<keyword evidence="2" id="KW-1185">Reference proteome</keyword>
<evidence type="ECO:0000313" key="2">
    <source>
        <dbReference type="Proteomes" id="UP000829447"/>
    </source>
</evidence>
<gene>
    <name evidence="1" type="ORF">PGIGA_G00118470</name>
</gene>
<evidence type="ECO:0000313" key="1">
    <source>
        <dbReference type="EMBL" id="MCI4390088.1"/>
    </source>
</evidence>
<organism evidence="1 2">
    <name type="scientific">Pangasianodon gigas</name>
    <name type="common">Mekong giant catfish</name>
    <name type="synonym">Pangasius gigas</name>
    <dbReference type="NCBI Taxonomy" id="30993"/>
    <lineage>
        <taxon>Eukaryota</taxon>
        <taxon>Metazoa</taxon>
        <taxon>Chordata</taxon>
        <taxon>Craniata</taxon>
        <taxon>Vertebrata</taxon>
        <taxon>Euteleostomi</taxon>
        <taxon>Actinopterygii</taxon>
        <taxon>Neopterygii</taxon>
        <taxon>Teleostei</taxon>
        <taxon>Ostariophysi</taxon>
        <taxon>Siluriformes</taxon>
        <taxon>Pangasiidae</taxon>
        <taxon>Pangasianodon</taxon>
    </lineage>
</organism>
<sequence length="324" mass="37069">MESLNSFFIERLMSVAGEIFLAVKDIVSEYQEEIKRTKQENRRLRQKLTELNISISCEKQMPACHSSEQHNFTQARLDSETSVIHMKLELASVKQEAEPQHLTTDVSSFSGKKAEFSSVKPVIIENENEDGLHMNHMTLVKLENRDSQLFSSDTVYSALSLSHDLVGNVNEDPCPCPHCKETFVDLHHLISHVESHADKLFDCKVCHKPFAGCECLAKHETILREKSKLYCCKLCGKSFTYPRSLMVHLRTHTGEKPYCCKFCGKAFTQKGHCTEHERIHTGEKPHPCPICGKGFVQSTLLKSHIRSHHHDQLPFLQRRRSKKS</sequence>
<dbReference type="Proteomes" id="UP000829447">
    <property type="component" value="Linkage Group LG20"/>
</dbReference>
<name>A0ACC5XFI5_PANGG</name>
<dbReference type="EMBL" id="CM040473">
    <property type="protein sequence ID" value="MCI4390088.1"/>
    <property type="molecule type" value="Genomic_DNA"/>
</dbReference>
<proteinExistence type="predicted"/>